<dbReference type="SMART" id="SM00503">
    <property type="entry name" value="SynN"/>
    <property type="match status" value="1"/>
</dbReference>
<sequence length="305" mass="34580">MNDLFLSDSFKRYKDLEHQVCIDDMQAGGEAWKETVNLDGFFKEIENVKHDMKAVVQLYKRLQEANEESKLIHDAKSMKELSARMDSDVEQVLKLVKIIKGKLETLELSNADQRKLPGCGAGSSSDRTRTSVLNGLAKKLKDMMDDFQGLRTKMGSEYKETVQRRCFTITGEKANEETIENLISSGASETLLQKAIEEQGRGQVLDTVQEIQERHDAVKEMEKSLIELHQVFLDMAALVDAQGQQLNDIESHVARANSFVRRGNVQLEVAKDYQKNNRKWACIAIVISTCVVIILLLPVYLHFKS</sequence>
<name>A0ABM0NV23_PRUMU</name>
<evidence type="ECO:0000256" key="1">
    <source>
        <dbReference type="ARBA" id="ARBA00009063"/>
    </source>
</evidence>
<dbReference type="Gene3D" id="1.20.58.70">
    <property type="match status" value="1"/>
</dbReference>
<keyword evidence="2" id="KW-0813">Transport</keyword>
<dbReference type="Gene3D" id="1.20.5.110">
    <property type="match status" value="1"/>
</dbReference>
<dbReference type="InterPro" id="IPR006011">
    <property type="entry name" value="Syntaxin_N"/>
</dbReference>
<dbReference type="RefSeq" id="XP_008230270.1">
    <property type="nucleotide sequence ID" value="XM_008232048.1"/>
</dbReference>
<reference evidence="6" key="1">
    <citation type="journal article" date="2012" name="Nat. Commun.">
        <title>The genome of Prunus mume.</title>
        <authorList>
            <person name="Zhang Q."/>
            <person name="Chen W."/>
            <person name="Sun L."/>
            <person name="Zhao F."/>
            <person name="Huang B."/>
            <person name="Yang W."/>
            <person name="Tao Y."/>
            <person name="Wang J."/>
            <person name="Yuan Z."/>
            <person name="Fan G."/>
            <person name="Xing Z."/>
            <person name="Han C."/>
            <person name="Pan H."/>
            <person name="Zhong X."/>
            <person name="Shi W."/>
            <person name="Liang X."/>
            <person name="Du D."/>
            <person name="Sun F."/>
            <person name="Xu Z."/>
            <person name="Hao R."/>
            <person name="Lv T."/>
            <person name="Lv Y."/>
            <person name="Zheng Z."/>
            <person name="Sun M."/>
            <person name="Luo L."/>
            <person name="Cai M."/>
            <person name="Gao Y."/>
            <person name="Wang J."/>
            <person name="Yin Y."/>
            <person name="Xu X."/>
            <person name="Cheng T."/>
            <person name="Wang J."/>
        </authorList>
    </citation>
    <scope>NUCLEOTIDE SEQUENCE [LARGE SCALE GENOMIC DNA]</scope>
</reference>
<keyword evidence="4" id="KW-1133">Transmembrane helix</keyword>
<dbReference type="SUPFAM" id="SSF47661">
    <property type="entry name" value="t-snare proteins"/>
    <property type="match status" value="1"/>
</dbReference>
<evidence type="ECO:0000256" key="2">
    <source>
        <dbReference type="ARBA" id="ARBA00022927"/>
    </source>
</evidence>
<dbReference type="GeneID" id="103329559"/>
<evidence type="ECO:0000259" key="5">
    <source>
        <dbReference type="PROSITE" id="PS50192"/>
    </source>
</evidence>
<dbReference type="InterPro" id="IPR000727">
    <property type="entry name" value="T_SNARE_dom"/>
</dbReference>
<comment type="similarity">
    <text evidence="1 3">Belongs to the syntaxin family.</text>
</comment>
<dbReference type="SMART" id="SM00397">
    <property type="entry name" value="t_SNARE"/>
    <property type="match status" value="1"/>
</dbReference>
<dbReference type="InterPro" id="IPR010989">
    <property type="entry name" value="SNARE"/>
</dbReference>
<keyword evidence="2" id="KW-0653">Protein transport</keyword>
<accession>A0ABM0NV23</accession>
<evidence type="ECO:0000313" key="6">
    <source>
        <dbReference type="Proteomes" id="UP000694861"/>
    </source>
</evidence>
<gene>
    <name evidence="7" type="primary">LOC103329559</name>
</gene>
<dbReference type="InterPro" id="IPR006012">
    <property type="entry name" value="Syntaxin/epimorphin_CS"/>
</dbReference>
<dbReference type="PANTHER" id="PTHR19957:SF314">
    <property type="entry name" value="SYNTAXIN-124-RELATED"/>
    <property type="match status" value="1"/>
</dbReference>
<keyword evidence="6" id="KW-1185">Reference proteome</keyword>
<organism evidence="6 7">
    <name type="scientific">Prunus mume</name>
    <name type="common">Japanese apricot</name>
    <name type="synonym">Armeniaca mume</name>
    <dbReference type="NCBI Taxonomy" id="102107"/>
    <lineage>
        <taxon>Eukaryota</taxon>
        <taxon>Viridiplantae</taxon>
        <taxon>Streptophyta</taxon>
        <taxon>Embryophyta</taxon>
        <taxon>Tracheophyta</taxon>
        <taxon>Spermatophyta</taxon>
        <taxon>Magnoliopsida</taxon>
        <taxon>eudicotyledons</taxon>
        <taxon>Gunneridae</taxon>
        <taxon>Pentapetalae</taxon>
        <taxon>rosids</taxon>
        <taxon>fabids</taxon>
        <taxon>Rosales</taxon>
        <taxon>Rosaceae</taxon>
        <taxon>Amygdaloideae</taxon>
        <taxon>Amygdaleae</taxon>
        <taxon>Prunus</taxon>
    </lineage>
</organism>
<proteinExistence type="inferred from homology"/>
<dbReference type="PROSITE" id="PS50192">
    <property type="entry name" value="T_SNARE"/>
    <property type="match status" value="1"/>
</dbReference>
<dbReference type="PANTHER" id="PTHR19957">
    <property type="entry name" value="SYNTAXIN"/>
    <property type="match status" value="1"/>
</dbReference>
<feature type="transmembrane region" description="Helical" evidence="4">
    <location>
        <begin position="280"/>
        <end position="303"/>
    </location>
</feature>
<dbReference type="Pfam" id="PF05739">
    <property type="entry name" value="SNARE"/>
    <property type="match status" value="1"/>
</dbReference>
<evidence type="ECO:0000256" key="3">
    <source>
        <dbReference type="RuleBase" id="RU003858"/>
    </source>
</evidence>
<evidence type="ECO:0000313" key="7">
    <source>
        <dbReference type="RefSeq" id="XP_008230270.1"/>
    </source>
</evidence>
<dbReference type="CDD" id="cd00179">
    <property type="entry name" value="SynN"/>
    <property type="match status" value="1"/>
</dbReference>
<dbReference type="Pfam" id="PF00804">
    <property type="entry name" value="Syntaxin"/>
    <property type="match status" value="1"/>
</dbReference>
<reference evidence="7" key="2">
    <citation type="submission" date="2025-08" db="UniProtKB">
        <authorList>
            <consortium name="RefSeq"/>
        </authorList>
    </citation>
    <scope>IDENTIFICATION</scope>
</reference>
<dbReference type="InterPro" id="IPR045242">
    <property type="entry name" value="Syntaxin"/>
</dbReference>
<protein>
    <submittedName>
        <fullName evidence="7">Syntaxin-124</fullName>
    </submittedName>
</protein>
<feature type="domain" description="T-SNARE coiled-coil homology" evidence="5">
    <location>
        <begin position="208"/>
        <end position="270"/>
    </location>
</feature>
<dbReference type="CDD" id="cd15848">
    <property type="entry name" value="SNARE_syntaxin1-like"/>
    <property type="match status" value="1"/>
</dbReference>
<keyword evidence="4" id="KW-0812">Transmembrane</keyword>
<keyword evidence="4" id="KW-0472">Membrane</keyword>
<dbReference type="Proteomes" id="UP000694861">
    <property type="component" value="Linkage group LG4"/>
</dbReference>
<dbReference type="PROSITE" id="PS00914">
    <property type="entry name" value="SYNTAXIN"/>
    <property type="match status" value="1"/>
</dbReference>
<evidence type="ECO:0000256" key="4">
    <source>
        <dbReference type="SAM" id="Phobius"/>
    </source>
</evidence>